<dbReference type="OrthoDB" id="1910266at2759"/>
<name>A0A3S3N5S6_9MAGN</name>
<protein>
    <submittedName>
        <fullName evidence="2">Myb/SANT-like domain-containing protein</fullName>
    </submittedName>
</protein>
<proteinExistence type="predicted"/>
<dbReference type="PANTHER" id="PTHR31704">
    <property type="entry name" value="MYB/SANT-LIKE DNA-BINDING DOMAIN PROTEIN-RELATED"/>
    <property type="match status" value="1"/>
</dbReference>
<dbReference type="Proteomes" id="UP000283530">
    <property type="component" value="Unassembled WGS sequence"/>
</dbReference>
<accession>A0A3S3N5S6</accession>
<evidence type="ECO:0000259" key="1">
    <source>
        <dbReference type="Pfam" id="PF12776"/>
    </source>
</evidence>
<keyword evidence="3" id="KW-1185">Reference proteome</keyword>
<gene>
    <name evidence="2" type="ORF">CKAN_00154800</name>
</gene>
<dbReference type="InterPro" id="IPR024752">
    <property type="entry name" value="Myb/SANT-like_dom"/>
</dbReference>
<dbReference type="STRING" id="337451.A0A3S3N5S6"/>
<feature type="domain" description="Myb/SANT-like" evidence="1">
    <location>
        <begin position="14"/>
        <end position="44"/>
    </location>
</feature>
<comment type="caution">
    <text evidence="2">The sequence shown here is derived from an EMBL/GenBank/DDBJ whole genome shotgun (WGS) entry which is preliminary data.</text>
</comment>
<evidence type="ECO:0000313" key="3">
    <source>
        <dbReference type="Proteomes" id="UP000283530"/>
    </source>
</evidence>
<dbReference type="Pfam" id="PF12776">
    <property type="entry name" value="Myb_DNA-bind_3"/>
    <property type="match status" value="2"/>
</dbReference>
<reference evidence="2 3" key="1">
    <citation type="journal article" date="2019" name="Nat. Plants">
        <title>Stout camphor tree genome fills gaps in understanding of flowering plant genome evolution.</title>
        <authorList>
            <person name="Chaw S.M."/>
            <person name="Liu Y.C."/>
            <person name="Wu Y.W."/>
            <person name="Wang H.Y."/>
            <person name="Lin C.I."/>
            <person name="Wu C.S."/>
            <person name="Ke H.M."/>
            <person name="Chang L.Y."/>
            <person name="Hsu C.Y."/>
            <person name="Yang H.T."/>
            <person name="Sudianto E."/>
            <person name="Hsu M.H."/>
            <person name="Wu K.P."/>
            <person name="Wang L.N."/>
            <person name="Leebens-Mack J.H."/>
            <person name="Tsai I.J."/>
        </authorList>
    </citation>
    <scope>NUCLEOTIDE SEQUENCE [LARGE SCALE GENOMIC DNA]</scope>
    <source>
        <strain evidence="3">cv. Chaw 1501</strain>
        <tissue evidence="2">Young leaves</tissue>
    </source>
</reference>
<dbReference type="EMBL" id="QPKB01000001">
    <property type="protein sequence ID" value="RWR73282.1"/>
    <property type="molecule type" value="Genomic_DNA"/>
</dbReference>
<evidence type="ECO:0000313" key="2">
    <source>
        <dbReference type="EMBL" id="RWR73282.1"/>
    </source>
</evidence>
<feature type="domain" description="Myb/SANT-like" evidence="1">
    <location>
        <begin position="45"/>
        <end position="89"/>
    </location>
</feature>
<sequence length="151" mass="17135">MSAPNCVGQRLKAYWNPQHHQVFVELCVEQVQKGNRPTHLFNRAGQVKNHYDSTKESWKAWKALIGKSRMGFDHVFRTITAPYEAWASYIQANPKAAQFRTRPLEFEDELDIIFGGTTATGDYAWAPSSGVLHNNVVDITRDTQDPVSTQV</sequence>
<dbReference type="PANTHER" id="PTHR31704:SF37">
    <property type="entry name" value="HEAT SHOCK PROTEIN"/>
    <property type="match status" value="1"/>
</dbReference>
<organism evidence="2 3">
    <name type="scientific">Cinnamomum micranthum f. kanehirae</name>
    <dbReference type="NCBI Taxonomy" id="337451"/>
    <lineage>
        <taxon>Eukaryota</taxon>
        <taxon>Viridiplantae</taxon>
        <taxon>Streptophyta</taxon>
        <taxon>Embryophyta</taxon>
        <taxon>Tracheophyta</taxon>
        <taxon>Spermatophyta</taxon>
        <taxon>Magnoliopsida</taxon>
        <taxon>Magnoliidae</taxon>
        <taxon>Laurales</taxon>
        <taxon>Lauraceae</taxon>
        <taxon>Cinnamomum</taxon>
    </lineage>
</organism>
<dbReference type="AlphaFoldDB" id="A0A3S3N5S6"/>